<protein>
    <recommendedName>
        <fullName evidence="11">Phenylalanine--tRNA ligase alpha subunit</fullName>
        <ecNumber evidence="11">6.1.1.20</ecNumber>
    </recommendedName>
    <alternativeName>
        <fullName evidence="11">Phenylalanyl-tRNA synthetase alpha subunit</fullName>
        <shortName evidence="11">PheRS</shortName>
    </alternativeName>
</protein>
<dbReference type="InterPro" id="IPR006195">
    <property type="entry name" value="aa-tRNA-synth_II"/>
</dbReference>
<proteinExistence type="inferred from homology"/>
<evidence type="ECO:0000256" key="4">
    <source>
        <dbReference type="ARBA" id="ARBA00022598"/>
    </source>
</evidence>
<sequence length="487" mass="55966">MQTLPILSANERKVLKAIYRAGDGVLERELRVEGLDEREIASAVSYLERKGIVSTERVTETRYQLGPEGLRYLSEGLPERRAIEFISSRGSATLQDLFSELGEQEARIALAQLARLGIRPVGGRISAPEAERAREEVERSEEALRRLASSGYTGDLPVGLQRREGVVQRKQTSTRRIKALVRDLSLVEGAEGIGELTHEAIVSGSWRERGFSPYDLHTEVSVGWHGGRHPLSEMIDEVREIFLEMGFQEMKGHYIESALWNMDALFIPQDHPAREMQDTFYIQASQDIGIEHPEIVDVVKRVHERGWGRYVGWRYRWSVGEARKLLLRTHTTVTTIRYLYENPEPPLAIFSVERVFRHESVDWKHLAELHQIEGAVHSRESSLSTLKWLMRYFYSRLGFREIRLVPSYYPYTEPSMDVIVKVNGREVELGGSGVFRPEVTRPLGIREPVIAWGLGLERLAMLYYGLDDIRKIYQSDLSWLMTYRVKK</sequence>
<comment type="cofactor">
    <cofactor evidence="11">
        <name>Mg(2+)</name>
        <dbReference type="ChEBI" id="CHEBI:18420"/>
    </cofactor>
    <text evidence="11">Binds 2 magnesium ions per tetramer.</text>
</comment>
<comment type="subcellular location">
    <subcellularLocation>
        <location evidence="1 11">Cytoplasm</location>
    </subcellularLocation>
</comment>
<dbReference type="Proteomes" id="UP000632195">
    <property type="component" value="Unassembled WGS sequence"/>
</dbReference>
<keyword evidence="4 11" id="KW-0436">Ligase</keyword>
<comment type="caution">
    <text evidence="13">The sequence shown here is derived from an EMBL/GenBank/DDBJ whole genome shotgun (WGS) entry which is preliminary data.</text>
</comment>
<evidence type="ECO:0000256" key="9">
    <source>
        <dbReference type="ARBA" id="ARBA00022917"/>
    </source>
</evidence>
<reference evidence="13" key="1">
    <citation type="journal article" date="2014" name="Int. J. Syst. Evol. Microbiol.">
        <title>Complete genome sequence of Corynebacterium casei LMG S-19264T (=DSM 44701T), isolated from a smear-ripened cheese.</title>
        <authorList>
            <consortium name="US DOE Joint Genome Institute (JGI-PGF)"/>
            <person name="Walter F."/>
            <person name="Albersmeier A."/>
            <person name="Kalinowski J."/>
            <person name="Ruckert C."/>
        </authorList>
    </citation>
    <scope>NUCLEOTIDE SEQUENCE</scope>
    <source>
        <strain evidence="13">JCM 13583</strain>
    </source>
</reference>
<keyword evidence="9 11" id="KW-0648">Protein biosynthesis</keyword>
<evidence type="ECO:0000256" key="8">
    <source>
        <dbReference type="ARBA" id="ARBA00022842"/>
    </source>
</evidence>
<dbReference type="GO" id="GO:0000049">
    <property type="term" value="F:tRNA binding"/>
    <property type="evidence" value="ECO:0007669"/>
    <property type="project" value="InterPro"/>
</dbReference>
<keyword evidence="3 11" id="KW-0963">Cytoplasm</keyword>
<dbReference type="InterPro" id="IPR002319">
    <property type="entry name" value="Phenylalanyl-tRNA_Synthase"/>
</dbReference>
<keyword evidence="8 11" id="KW-0460">Magnesium</keyword>
<evidence type="ECO:0000256" key="11">
    <source>
        <dbReference type="HAMAP-Rule" id="MF_00282"/>
    </source>
</evidence>
<dbReference type="PROSITE" id="PS50862">
    <property type="entry name" value="AA_TRNA_LIGASE_II"/>
    <property type="match status" value="1"/>
</dbReference>
<feature type="binding site" evidence="11">
    <location>
        <position position="435"/>
    </location>
    <ligand>
        <name>L-phenylalanine</name>
        <dbReference type="ChEBI" id="CHEBI:58095"/>
    </ligand>
</feature>
<dbReference type="SUPFAM" id="SSF55681">
    <property type="entry name" value="Class II aaRS and biotin synthetases"/>
    <property type="match status" value="1"/>
</dbReference>
<name>A0AA37FBW9_9ARCH</name>
<evidence type="ECO:0000313" key="14">
    <source>
        <dbReference type="Proteomes" id="UP000632195"/>
    </source>
</evidence>
<dbReference type="AlphaFoldDB" id="A0AA37FBW9"/>
<keyword evidence="10 11" id="KW-0030">Aminoacyl-tRNA synthetase</keyword>
<feature type="binding site" evidence="11">
    <location>
        <position position="413"/>
    </location>
    <ligand>
        <name>Mg(2+)</name>
        <dbReference type="ChEBI" id="CHEBI:18420"/>
        <note>ligand shared with heterodimeric partner</note>
    </ligand>
</feature>
<dbReference type="NCBIfam" id="TIGR00468">
    <property type="entry name" value="pheS"/>
    <property type="match status" value="1"/>
</dbReference>
<evidence type="ECO:0000256" key="7">
    <source>
        <dbReference type="ARBA" id="ARBA00022840"/>
    </source>
</evidence>
<dbReference type="GO" id="GO:0004826">
    <property type="term" value="F:phenylalanine-tRNA ligase activity"/>
    <property type="evidence" value="ECO:0007669"/>
    <property type="project" value="UniProtKB-UniRule"/>
</dbReference>
<feature type="binding site" evidence="11">
    <location>
        <position position="332"/>
    </location>
    <ligand>
        <name>L-phenylalanine</name>
        <dbReference type="ChEBI" id="CHEBI:58095"/>
    </ligand>
</feature>
<dbReference type="PANTHER" id="PTHR11538:SF40">
    <property type="entry name" value="PHENYLALANINE--TRNA LIGASE ALPHA SUBUNIT"/>
    <property type="match status" value="1"/>
</dbReference>
<comment type="subunit">
    <text evidence="11">Tetramer of two alpha and two beta subunits.</text>
</comment>
<dbReference type="EC" id="6.1.1.20" evidence="11"/>
<keyword evidence="6 11" id="KW-0547">Nucleotide-binding</keyword>
<dbReference type="EMBL" id="BMNY01000002">
    <property type="protein sequence ID" value="GGM77452.1"/>
    <property type="molecule type" value="Genomic_DNA"/>
</dbReference>
<organism evidence="13 14">
    <name type="scientific">Thermogymnomonas acidicola</name>
    <dbReference type="NCBI Taxonomy" id="399579"/>
    <lineage>
        <taxon>Archaea</taxon>
        <taxon>Methanobacteriati</taxon>
        <taxon>Thermoplasmatota</taxon>
        <taxon>Thermoplasmata</taxon>
        <taxon>Thermoplasmatales</taxon>
        <taxon>Thermogymnomonas</taxon>
    </lineage>
</organism>
<dbReference type="InterPro" id="IPR045864">
    <property type="entry name" value="aa-tRNA-synth_II/BPL/LPL"/>
</dbReference>
<accession>A0AA37FBW9</accession>
<evidence type="ECO:0000256" key="1">
    <source>
        <dbReference type="ARBA" id="ARBA00004496"/>
    </source>
</evidence>
<dbReference type="CDD" id="cd00496">
    <property type="entry name" value="PheRS_alpha_core"/>
    <property type="match status" value="1"/>
</dbReference>
<gene>
    <name evidence="11" type="primary">pheS</name>
    <name evidence="13" type="ORF">GCM10007108_14520</name>
</gene>
<dbReference type="NCBIfam" id="NF003210">
    <property type="entry name" value="PRK04172.1"/>
    <property type="match status" value="1"/>
</dbReference>
<keyword evidence="14" id="KW-1185">Reference proteome</keyword>
<dbReference type="PANTHER" id="PTHR11538">
    <property type="entry name" value="PHENYLALANYL-TRNA SYNTHETASE"/>
    <property type="match status" value="1"/>
</dbReference>
<evidence type="ECO:0000256" key="6">
    <source>
        <dbReference type="ARBA" id="ARBA00022741"/>
    </source>
</evidence>
<comment type="similarity">
    <text evidence="2 11">Belongs to the class-II aminoacyl-tRNA synthetase family. Phe-tRNA synthetase alpha subunit type 2 subfamily.</text>
</comment>
<keyword evidence="5 11" id="KW-0479">Metal-binding</keyword>
<evidence type="ECO:0000256" key="10">
    <source>
        <dbReference type="ARBA" id="ARBA00023146"/>
    </source>
</evidence>
<dbReference type="GO" id="GO:0000287">
    <property type="term" value="F:magnesium ion binding"/>
    <property type="evidence" value="ECO:0007669"/>
    <property type="project" value="UniProtKB-UniRule"/>
</dbReference>
<dbReference type="GO" id="GO:0005524">
    <property type="term" value="F:ATP binding"/>
    <property type="evidence" value="ECO:0007669"/>
    <property type="project" value="UniProtKB-UniRule"/>
</dbReference>
<evidence type="ECO:0000256" key="3">
    <source>
        <dbReference type="ARBA" id="ARBA00022490"/>
    </source>
</evidence>
<dbReference type="InterPro" id="IPR022917">
    <property type="entry name" value="Phe_tRNA_ligase_alpha_bac/arc"/>
</dbReference>
<dbReference type="GO" id="GO:0005737">
    <property type="term" value="C:cytoplasm"/>
    <property type="evidence" value="ECO:0007669"/>
    <property type="project" value="UniProtKB-SubCell"/>
</dbReference>
<dbReference type="Pfam" id="PF01409">
    <property type="entry name" value="tRNA-synt_2d"/>
    <property type="match status" value="1"/>
</dbReference>
<evidence type="ECO:0000259" key="12">
    <source>
        <dbReference type="PROSITE" id="PS50862"/>
    </source>
</evidence>
<comment type="catalytic activity">
    <reaction evidence="11">
        <text>tRNA(Phe) + L-phenylalanine + ATP = L-phenylalanyl-tRNA(Phe) + AMP + diphosphate + H(+)</text>
        <dbReference type="Rhea" id="RHEA:19413"/>
        <dbReference type="Rhea" id="RHEA-COMP:9668"/>
        <dbReference type="Rhea" id="RHEA-COMP:9699"/>
        <dbReference type="ChEBI" id="CHEBI:15378"/>
        <dbReference type="ChEBI" id="CHEBI:30616"/>
        <dbReference type="ChEBI" id="CHEBI:33019"/>
        <dbReference type="ChEBI" id="CHEBI:58095"/>
        <dbReference type="ChEBI" id="CHEBI:78442"/>
        <dbReference type="ChEBI" id="CHEBI:78531"/>
        <dbReference type="ChEBI" id="CHEBI:456215"/>
        <dbReference type="EC" id="6.1.1.20"/>
    </reaction>
</comment>
<feature type="binding site" evidence="11">
    <location>
        <begin position="371"/>
        <end position="373"/>
    </location>
    <ligand>
        <name>L-phenylalanine</name>
        <dbReference type="ChEBI" id="CHEBI:58095"/>
    </ligand>
</feature>
<evidence type="ECO:0000256" key="2">
    <source>
        <dbReference type="ARBA" id="ARBA00006703"/>
    </source>
</evidence>
<keyword evidence="7 11" id="KW-0067">ATP-binding</keyword>
<dbReference type="HAMAP" id="MF_00282">
    <property type="entry name" value="Phe_tRNA_synth_alpha2"/>
    <property type="match status" value="1"/>
</dbReference>
<feature type="domain" description="Aminoacyl-transfer RNA synthetases class-II family profile" evidence="12">
    <location>
        <begin position="232"/>
        <end position="474"/>
    </location>
</feature>
<evidence type="ECO:0000313" key="13">
    <source>
        <dbReference type="EMBL" id="GGM77452.1"/>
    </source>
</evidence>
<feature type="binding site" evidence="11">
    <location>
        <position position="411"/>
    </location>
    <ligand>
        <name>L-phenylalanine</name>
        <dbReference type="ChEBI" id="CHEBI:58095"/>
    </ligand>
</feature>
<evidence type="ECO:0000256" key="5">
    <source>
        <dbReference type="ARBA" id="ARBA00022723"/>
    </source>
</evidence>
<dbReference type="InterPro" id="IPR004529">
    <property type="entry name" value="Phe-tRNA-synth_IIc_asu"/>
</dbReference>
<dbReference type="GO" id="GO:0006432">
    <property type="term" value="P:phenylalanyl-tRNA aminoacylation"/>
    <property type="evidence" value="ECO:0007669"/>
    <property type="project" value="UniProtKB-UniRule"/>
</dbReference>
<reference evidence="13" key="2">
    <citation type="submission" date="2022-09" db="EMBL/GenBank/DDBJ databases">
        <authorList>
            <person name="Sun Q."/>
            <person name="Ohkuma M."/>
        </authorList>
    </citation>
    <scope>NUCLEOTIDE SEQUENCE</scope>
    <source>
        <strain evidence="13">JCM 13583</strain>
    </source>
</reference>
<dbReference type="RefSeq" id="WP_188681567.1">
    <property type="nucleotide sequence ID" value="NZ_BMNY01000002.1"/>
</dbReference>
<dbReference type="Gene3D" id="3.30.930.10">
    <property type="entry name" value="Bira Bifunctional Protein, Domain 2"/>
    <property type="match status" value="1"/>
</dbReference>